<dbReference type="AlphaFoldDB" id="A0A9X9A4F1"/>
<organism evidence="2 3">
    <name type="scientific">Bacillus cereus</name>
    <dbReference type="NCBI Taxonomy" id="1396"/>
    <lineage>
        <taxon>Bacteria</taxon>
        <taxon>Bacillati</taxon>
        <taxon>Bacillota</taxon>
        <taxon>Bacilli</taxon>
        <taxon>Bacillales</taxon>
        <taxon>Bacillaceae</taxon>
        <taxon>Bacillus</taxon>
        <taxon>Bacillus cereus group</taxon>
    </lineage>
</organism>
<feature type="domain" description="AMP-dependent synthetase/ligase" evidence="1">
    <location>
        <begin position="8"/>
        <end position="61"/>
    </location>
</feature>
<dbReference type="EMBL" id="SZOH01002939">
    <property type="protein sequence ID" value="TKI92543.1"/>
    <property type="molecule type" value="Genomic_DNA"/>
</dbReference>
<dbReference type="SUPFAM" id="SSF56801">
    <property type="entry name" value="Acetyl-CoA synthetase-like"/>
    <property type="match status" value="1"/>
</dbReference>
<name>A0A9X9A4F1_BACCE</name>
<reference evidence="2 3" key="1">
    <citation type="journal article" date="2019" name="Environ. Microbiol.">
        <title>An active ?-lactamase is a part of an orchestrated cell wall stress resistance network of Bacillus subtilis and related rhizosphere species.</title>
        <authorList>
            <person name="Bucher T."/>
            <person name="Keren-Paz A."/>
            <person name="Hausser J."/>
            <person name="Olender T."/>
            <person name="Cytryn E."/>
            <person name="Kolodkin-Gal I."/>
        </authorList>
    </citation>
    <scope>NUCLEOTIDE SEQUENCE [LARGE SCALE GENOMIC DNA]</scope>
    <source>
        <strain evidence="2 3">I32</strain>
    </source>
</reference>
<dbReference type="Gene3D" id="3.40.50.980">
    <property type="match status" value="1"/>
</dbReference>
<proteinExistence type="predicted"/>
<dbReference type="Pfam" id="PF00501">
    <property type="entry name" value="AMP-binding"/>
    <property type="match status" value="1"/>
</dbReference>
<accession>A0A9X9A4F1</accession>
<evidence type="ECO:0000259" key="1">
    <source>
        <dbReference type="Pfam" id="PF00501"/>
    </source>
</evidence>
<gene>
    <name evidence="2" type="ORF">FC695_31235</name>
</gene>
<evidence type="ECO:0000313" key="2">
    <source>
        <dbReference type="EMBL" id="TKI92543.1"/>
    </source>
</evidence>
<protein>
    <submittedName>
        <fullName evidence="2">Long-chain fatty acid--CoA ligase</fullName>
    </submittedName>
</protein>
<dbReference type="InterPro" id="IPR000873">
    <property type="entry name" value="AMP-dep_synth/lig_dom"/>
</dbReference>
<dbReference type="Proteomes" id="UP000308444">
    <property type="component" value="Unassembled WGS sequence"/>
</dbReference>
<evidence type="ECO:0000313" key="3">
    <source>
        <dbReference type="Proteomes" id="UP000308444"/>
    </source>
</evidence>
<dbReference type="GO" id="GO:0016874">
    <property type="term" value="F:ligase activity"/>
    <property type="evidence" value="ECO:0007669"/>
    <property type="project" value="UniProtKB-KW"/>
</dbReference>
<feature type="non-terminal residue" evidence="2">
    <location>
        <position position="61"/>
    </location>
</feature>
<comment type="caution">
    <text evidence="2">The sequence shown here is derived from an EMBL/GenBank/DDBJ whole genome shotgun (WGS) entry which is preliminary data.</text>
</comment>
<keyword evidence="2" id="KW-0436">Ligase</keyword>
<sequence>MRTMQKLLQKRAMQSPNLEALVGGEKRYSFQQYNERVNQFAHYLLHNGVQRGDRIGILCKN</sequence>